<dbReference type="Gene3D" id="3.30.160.60">
    <property type="entry name" value="Classic Zinc Finger"/>
    <property type="match status" value="1"/>
</dbReference>
<feature type="repeat" description="NHL" evidence="6">
    <location>
        <begin position="584"/>
        <end position="625"/>
    </location>
</feature>
<dbReference type="GO" id="GO:0043161">
    <property type="term" value="P:proteasome-mediated ubiquitin-dependent protein catabolic process"/>
    <property type="evidence" value="ECO:0007669"/>
    <property type="project" value="TreeGrafter"/>
</dbReference>
<keyword evidence="11" id="KW-1185">Reference proteome</keyword>
<keyword evidence="3 5" id="KW-0863">Zinc-finger</keyword>
<dbReference type="FunFam" id="2.120.10.30:FF:000107">
    <property type="entry name" value="Uncharacterized protein"/>
    <property type="match status" value="1"/>
</dbReference>
<evidence type="ECO:0000256" key="7">
    <source>
        <dbReference type="SAM" id="MobiDB-lite"/>
    </source>
</evidence>
<dbReference type="PANTHER" id="PTHR24104:SF41">
    <property type="entry name" value="BRAIN TUMOR PROTEIN"/>
    <property type="match status" value="1"/>
</dbReference>
<dbReference type="InterPro" id="IPR013083">
    <property type="entry name" value="Znf_RING/FYVE/PHD"/>
</dbReference>
<feature type="repeat" description="NHL" evidence="6">
    <location>
        <begin position="626"/>
        <end position="668"/>
    </location>
</feature>
<evidence type="ECO:0000256" key="3">
    <source>
        <dbReference type="ARBA" id="ARBA00022771"/>
    </source>
</evidence>
<dbReference type="Gene3D" id="2.120.10.30">
    <property type="entry name" value="TolB, C-terminal domain"/>
    <property type="match status" value="1"/>
</dbReference>
<dbReference type="EMBL" id="OV725080">
    <property type="protein sequence ID" value="CAH1400782.1"/>
    <property type="molecule type" value="Genomic_DNA"/>
</dbReference>
<feature type="repeat" description="NHL" evidence="6">
    <location>
        <begin position="491"/>
        <end position="532"/>
    </location>
</feature>
<dbReference type="GO" id="GO:0061630">
    <property type="term" value="F:ubiquitin protein ligase activity"/>
    <property type="evidence" value="ECO:0007669"/>
    <property type="project" value="TreeGrafter"/>
</dbReference>
<dbReference type="Pfam" id="PF01436">
    <property type="entry name" value="NHL"/>
    <property type="match status" value="2"/>
</dbReference>
<dbReference type="PROSITE" id="PS50119">
    <property type="entry name" value="ZF_BBOX"/>
    <property type="match status" value="2"/>
</dbReference>
<feature type="compositionally biased region" description="Polar residues" evidence="7">
    <location>
        <begin position="60"/>
        <end position="78"/>
    </location>
</feature>
<evidence type="ECO:0000256" key="1">
    <source>
        <dbReference type="ARBA" id="ARBA00022723"/>
    </source>
</evidence>
<evidence type="ECO:0000259" key="8">
    <source>
        <dbReference type="PROSITE" id="PS50089"/>
    </source>
</evidence>
<feature type="repeat" description="NHL" evidence="6">
    <location>
        <begin position="546"/>
        <end position="583"/>
    </location>
</feature>
<dbReference type="OrthoDB" id="342730at2759"/>
<feature type="domain" description="B box-type" evidence="9">
    <location>
        <begin position="210"/>
        <end position="253"/>
    </location>
</feature>
<dbReference type="SUPFAM" id="SSF57850">
    <property type="entry name" value="RING/U-box"/>
    <property type="match status" value="1"/>
</dbReference>
<dbReference type="SUPFAM" id="SSF101898">
    <property type="entry name" value="NHL repeat"/>
    <property type="match status" value="1"/>
</dbReference>
<keyword evidence="2" id="KW-0677">Repeat</keyword>
<dbReference type="PANTHER" id="PTHR24104">
    <property type="entry name" value="E3 UBIQUITIN-PROTEIN LIGASE NHLRC1-RELATED"/>
    <property type="match status" value="1"/>
</dbReference>
<feature type="domain" description="B box-type" evidence="9">
    <location>
        <begin position="149"/>
        <end position="197"/>
    </location>
</feature>
<dbReference type="InterPro" id="IPR011042">
    <property type="entry name" value="6-blade_b-propeller_TolB-like"/>
</dbReference>
<dbReference type="PROSITE" id="PS50089">
    <property type="entry name" value="ZF_RING_2"/>
    <property type="match status" value="1"/>
</dbReference>
<dbReference type="SMART" id="SM00336">
    <property type="entry name" value="BBOX"/>
    <property type="match status" value="2"/>
</dbReference>
<dbReference type="PROSITE" id="PS51125">
    <property type="entry name" value="NHL"/>
    <property type="match status" value="5"/>
</dbReference>
<gene>
    <name evidence="10" type="ORF">NEZAVI_LOCUS9951</name>
</gene>
<dbReference type="Pfam" id="PF00643">
    <property type="entry name" value="zf-B_box"/>
    <property type="match status" value="1"/>
</dbReference>
<evidence type="ECO:0000256" key="2">
    <source>
        <dbReference type="ARBA" id="ARBA00022737"/>
    </source>
</evidence>
<dbReference type="PROSITE" id="PS00518">
    <property type="entry name" value="ZF_RING_1"/>
    <property type="match status" value="1"/>
</dbReference>
<dbReference type="InterPro" id="IPR000315">
    <property type="entry name" value="Znf_B-box"/>
</dbReference>
<keyword evidence="4" id="KW-0862">Zinc</keyword>
<dbReference type="GO" id="GO:0000209">
    <property type="term" value="P:protein polyubiquitination"/>
    <property type="evidence" value="ECO:0007669"/>
    <property type="project" value="TreeGrafter"/>
</dbReference>
<dbReference type="InterPro" id="IPR001258">
    <property type="entry name" value="NHL_repeat"/>
</dbReference>
<dbReference type="InterPro" id="IPR050952">
    <property type="entry name" value="TRIM-NHL_E3_ligases"/>
</dbReference>
<organism evidence="10 11">
    <name type="scientific">Nezara viridula</name>
    <name type="common">Southern green stink bug</name>
    <name type="synonym">Cimex viridulus</name>
    <dbReference type="NCBI Taxonomy" id="85310"/>
    <lineage>
        <taxon>Eukaryota</taxon>
        <taxon>Metazoa</taxon>
        <taxon>Ecdysozoa</taxon>
        <taxon>Arthropoda</taxon>
        <taxon>Hexapoda</taxon>
        <taxon>Insecta</taxon>
        <taxon>Pterygota</taxon>
        <taxon>Neoptera</taxon>
        <taxon>Paraneoptera</taxon>
        <taxon>Hemiptera</taxon>
        <taxon>Heteroptera</taxon>
        <taxon>Panheteroptera</taxon>
        <taxon>Pentatomomorpha</taxon>
        <taxon>Pentatomoidea</taxon>
        <taxon>Pentatomidae</taxon>
        <taxon>Pentatominae</taxon>
        <taxon>Nezara</taxon>
    </lineage>
</organism>
<evidence type="ECO:0000313" key="10">
    <source>
        <dbReference type="EMBL" id="CAH1400782.1"/>
    </source>
</evidence>
<feature type="repeat" description="NHL" evidence="6">
    <location>
        <begin position="669"/>
        <end position="712"/>
    </location>
</feature>
<evidence type="ECO:0000259" key="9">
    <source>
        <dbReference type="PROSITE" id="PS50119"/>
    </source>
</evidence>
<protein>
    <submittedName>
        <fullName evidence="10">Uncharacterized protein</fullName>
    </submittedName>
</protein>
<dbReference type="GO" id="GO:0008270">
    <property type="term" value="F:zinc ion binding"/>
    <property type="evidence" value="ECO:0007669"/>
    <property type="project" value="UniProtKB-KW"/>
</dbReference>
<keyword evidence="1" id="KW-0479">Metal-binding</keyword>
<feature type="domain" description="RING-type" evidence="8">
    <location>
        <begin position="85"/>
        <end position="122"/>
    </location>
</feature>
<name>A0A9P0MS98_NEZVI</name>
<sequence length="755" mass="85111">MNKLCISLFSDPDDIMRIFNELMAEENSSECEIDVEEKHMEGEGRMGPSPTDEDSAYDSPKSTENSLSPTTPPKSSNSRLISLACGQCGRTLRDPRCLPCLHSFCLHCLQVKNKKVICPECRLETPLPSNGLSGLLPDYGIINFLRSLKLGAFCTSCKSETLHAVAKCINCDSLLCSNCLMAHSFMHCFSGHRVIEFPKCPELGEGPKDDTVMYCLIHPTEVVKYFCYPCSELMCQLCSDESHYESNHIMEELHLIGSGVISLMADKVAEGKCQAEDFAVCIRYNQQTLFFLQSQYHDIHNKINQIYEQHSALLAKYKEQQLTLLDGVYERMISALRMSTKVSEESYDRLTHLTDFFSRLIKYGNTPQCLMYKKILETELANLSAIKAKPVSCNLRLESEGGSDYASTLIRTFGRVIYELNGINNENYFVNDCWSKVDQPVFPFKYEKWSNSCFDELKAISDLNICDSNQSLRSFHLKSNVTRMTITYNWKFGSYGSMQGQFTEPNGVCINSEGDIIVADTNNNRVQVFDRSGKFKFSFGDGNNCSDGGALLFPNRVAVMEKSGDIVVTERAPTHQVQVYNQYGQFIRKFGANVLQHPRAVAVDKDGHIIVVECKVMRVIIFDMMGNIKHKFTCNDTLHFPNGVAVNDKQEIFISDNRTHCVVVYNYHGKQLRTIGHEGLTNYPIGVMLNKAGHVIVADNHNNFNLTVFTQEGQFLTAVESKVKHAQCYDAAISSDGTVALTSKDYRVYVYLTSF</sequence>
<accession>A0A9P0MS98</accession>
<evidence type="ECO:0000256" key="6">
    <source>
        <dbReference type="PROSITE-ProRule" id="PRU00504"/>
    </source>
</evidence>
<dbReference type="InterPro" id="IPR017907">
    <property type="entry name" value="Znf_RING_CS"/>
</dbReference>
<feature type="region of interest" description="Disordered" evidence="7">
    <location>
        <begin position="28"/>
        <end position="78"/>
    </location>
</feature>
<dbReference type="Proteomes" id="UP001152798">
    <property type="component" value="Chromosome 4"/>
</dbReference>
<dbReference type="InterPro" id="IPR001841">
    <property type="entry name" value="Znf_RING"/>
</dbReference>
<dbReference type="AlphaFoldDB" id="A0A9P0MS98"/>
<dbReference type="SUPFAM" id="SSF57845">
    <property type="entry name" value="B-box zinc-binding domain"/>
    <property type="match status" value="1"/>
</dbReference>
<evidence type="ECO:0000256" key="5">
    <source>
        <dbReference type="PROSITE-ProRule" id="PRU00024"/>
    </source>
</evidence>
<dbReference type="CDD" id="cd14959">
    <property type="entry name" value="NHL_brat_like"/>
    <property type="match status" value="1"/>
</dbReference>
<evidence type="ECO:0000313" key="11">
    <source>
        <dbReference type="Proteomes" id="UP001152798"/>
    </source>
</evidence>
<dbReference type="SMART" id="SM00184">
    <property type="entry name" value="RING"/>
    <property type="match status" value="1"/>
</dbReference>
<evidence type="ECO:0000256" key="4">
    <source>
        <dbReference type="ARBA" id="ARBA00022833"/>
    </source>
</evidence>
<reference evidence="10" key="1">
    <citation type="submission" date="2022-01" db="EMBL/GenBank/DDBJ databases">
        <authorList>
            <person name="King R."/>
        </authorList>
    </citation>
    <scope>NUCLEOTIDE SEQUENCE</scope>
</reference>
<proteinExistence type="predicted"/>
<dbReference type="Gene3D" id="3.30.40.10">
    <property type="entry name" value="Zinc/RING finger domain, C3HC4 (zinc finger)"/>
    <property type="match status" value="1"/>
</dbReference>